<organism evidence="2 3">
    <name type="scientific">Coffea arabica</name>
    <name type="common">Arabian coffee</name>
    <dbReference type="NCBI Taxonomy" id="13443"/>
    <lineage>
        <taxon>Eukaryota</taxon>
        <taxon>Viridiplantae</taxon>
        <taxon>Streptophyta</taxon>
        <taxon>Embryophyta</taxon>
        <taxon>Tracheophyta</taxon>
        <taxon>Spermatophyta</taxon>
        <taxon>Magnoliopsida</taxon>
        <taxon>eudicotyledons</taxon>
        <taxon>Gunneridae</taxon>
        <taxon>Pentapetalae</taxon>
        <taxon>asterids</taxon>
        <taxon>lamiids</taxon>
        <taxon>Gentianales</taxon>
        <taxon>Rubiaceae</taxon>
        <taxon>Ixoroideae</taxon>
        <taxon>Gardenieae complex</taxon>
        <taxon>Bertiereae - Coffeeae clade</taxon>
        <taxon>Coffeeae</taxon>
        <taxon>Coffea</taxon>
    </lineage>
</organism>
<name>A0ABM4VM24_COFAR</name>
<evidence type="ECO:0000256" key="1">
    <source>
        <dbReference type="SAM" id="MobiDB-lite"/>
    </source>
</evidence>
<evidence type="ECO:0008006" key="4">
    <source>
        <dbReference type="Google" id="ProtNLM"/>
    </source>
</evidence>
<protein>
    <recommendedName>
        <fullName evidence="4">Reverse transcriptase domain-containing protein</fullName>
    </recommendedName>
</protein>
<reference evidence="3" key="1">
    <citation type="submission" date="2025-08" db="UniProtKB">
        <authorList>
            <consortium name="RefSeq"/>
        </authorList>
    </citation>
    <scope>IDENTIFICATION</scope>
    <source>
        <tissue evidence="3">Leaves</tissue>
    </source>
</reference>
<dbReference type="Gene3D" id="2.40.70.10">
    <property type="entry name" value="Acid Proteases"/>
    <property type="match status" value="1"/>
</dbReference>
<proteinExistence type="predicted"/>
<dbReference type="PANTHER" id="PTHR33240:SF15">
    <property type="entry name" value="GAG-PRO-LIKE PROTEIN"/>
    <property type="match status" value="1"/>
</dbReference>
<dbReference type="InterPro" id="IPR021109">
    <property type="entry name" value="Peptidase_aspartic_dom_sf"/>
</dbReference>
<dbReference type="Proteomes" id="UP001652660">
    <property type="component" value="Chromosome 9c"/>
</dbReference>
<evidence type="ECO:0000313" key="3">
    <source>
        <dbReference type="RefSeq" id="XP_071920583.1"/>
    </source>
</evidence>
<evidence type="ECO:0000313" key="2">
    <source>
        <dbReference type="Proteomes" id="UP001652660"/>
    </source>
</evidence>
<gene>
    <name evidence="3" type="primary">LOC113708406</name>
</gene>
<keyword evidence="2" id="KW-1185">Reference proteome</keyword>
<dbReference type="PANTHER" id="PTHR33240">
    <property type="entry name" value="OS08G0508500 PROTEIN"/>
    <property type="match status" value="1"/>
</dbReference>
<sequence>MEQINLGCAPSKMARSRDKRNSNLYCLYHRDIGHETEDCNDLKREIERLIKATKRPLPDGSLGHGLGYGPNIVGVINTIAGGPTGGDSQNSRKRTYRQANTEQAEPSSRLSKVISYGPSDPIPAASSSHEALVIEILINNYIVKKVYVDPRSSVDVMYLRPFESLNLTREQLSAVRMPLVGFGGHVVHSEGVVTLTVTVGRHPRCRTIPVNFVMVKIDSPYNLLMGRPTVNALRVVYSTYHLSFKFPTPQESSRLAAMYVQRESVTSLLCKPLLRRAQVRKEDKYPFNRLYRSSANQEAPEARDWR</sequence>
<dbReference type="GeneID" id="113708406"/>
<feature type="region of interest" description="Disordered" evidence="1">
    <location>
        <begin position="79"/>
        <end position="113"/>
    </location>
</feature>
<accession>A0ABM4VM24</accession>
<dbReference type="RefSeq" id="XP_071920583.1">
    <property type="nucleotide sequence ID" value="XM_072064482.1"/>
</dbReference>
<dbReference type="CDD" id="cd00303">
    <property type="entry name" value="retropepsin_like"/>
    <property type="match status" value="1"/>
</dbReference>
<feature type="compositionally biased region" description="Polar residues" evidence="1">
    <location>
        <begin position="97"/>
        <end position="110"/>
    </location>
</feature>